<dbReference type="EMBL" id="MT142344">
    <property type="protein sequence ID" value="QJA78590.1"/>
    <property type="molecule type" value="Genomic_DNA"/>
</dbReference>
<reference evidence="2" key="1">
    <citation type="submission" date="2020-03" db="EMBL/GenBank/DDBJ databases">
        <title>The deep terrestrial virosphere.</title>
        <authorList>
            <person name="Holmfeldt K."/>
            <person name="Nilsson E."/>
            <person name="Simone D."/>
            <person name="Lopez-Fernandez M."/>
            <person name="Wu X."/>
            <person name="de Brujin I."/>
            <person name="Lundin D."/>
            <person name="Andersson A."/>
            <person name="Bertilsson S."/>
            <person name="Dopson M."/>
        </authorList>
    </citation>
    <scope>NUCLEOTIDE SEQUENCE</scope>
    <source>
        <strain evidence="3">MM415A01049</strain>
        <strain evidence="4">MM415B02812</strain>
        <strain evidence="2">TM448A02462</strain>
    </source>
</reference>
<name>A0A6H1ZWX2_9ZZZZ</name>
<dbReference type="EMBL" id="MT144310">
    <property type="protein sequence ID" value="QJA52064.1"/>
    <property type="molecule type" value="Genomic_DNA"/>
</dbReference>
<feature type="compositionally biased region" description="Low complexity" evidence="1">
    <location>
        <begin position="549"/>
        <end position="573"/>
    </location>
</feature>
<evidence type="ECO:0000313" key="2">
    <source>
        <dbReference type="EMBL" id="QJA52064.1"/>
    </source>
</evidence>
<dbReference type="AlphaFoldDB" id="A0A6H1ZWX2"/>
<feature type="compositionally biased region" description="Polar residues" evidence="1">
    <location>
        <begin position="525"/>
        <end position="540"/>
    </location>
</feature>
<evidence type="ECO:0000313" key="4">
    <source>
        <dbReference type="EMBL" id="QJA88201.1"/>
    </source>
</evidence>
<gene>
    <name evidence="3" type="ORF">MM415A01049_0002</name>
    <name evidence="4" type="ORF">MM415B02812_0012</name>
    <name evidence="2" type="ORF">TM448A02462_0002</name>
</gene>
<evidence type="ECO:0000256" key="1">
    <source>
        <dbReference type="SAM" id="MobiDB-lite"/>
    </source>
</evidence>
<dbReference type="EMBL" id="MT142761">
    <property type="protein sequence ID" value="QJA88201.1"/>
    <property type="molecule type" value="Genomic_DNA"/>
</dbReference>
<sequence length="573" mass="64836">MPTTTAETKVIGEKELIVRTSELKKFWEPRNKEFKNWYKTLELVDILARENMESFVGNDPRSSYNLLLHMLDDKIPHRIPADQMETSILEPAKQLERFFAYAWEDVYRVHRLKGRSGFMRDFIGLLLATGWYALFSTIPTNGERVIVEVWNPAEVFPFWGEGLDEVAHIFPLSEQSARSLSFRNQWPDFVKKGTNEVRDYWYIDMGGKVHNAILLNQKLVKPDTLEGRHKEIPIFVGVTGGLPDSGPLGESSDSWKKELGQGHIATNMSIYKAWNKWWTFSMQLLRDTAQPRWFERSRSGKGILREADMFKRGAIFRGGPEDSVNPLETLSIPVELRSAQLDMEAMMQRGGVSWAAQGNMQGQTTSYMMAQVVSSTAQVAKPYHQAVINAITDIDNQWLRHMREYRAKPYGIGLPQGLPETATVSAAYEIRIPGDLLQRATTAKILDPNFKISYRKNIELLFPEIHNPIVELANTVTDEARRHPVNAAIALIQHFETQAEASRKKRDTNTAKRFEAAAKMVEASMQTMLPQGPTQTQLGNQMPPPGQPPQSGQSEEESPGIPSSAAPSEIPRV</sequence>
<proteinExistence type="predicted"/>
<evidence type="ECO:0000313" key="3">
    <source>
        <dbReference type="EMBL" id="QJA78590.1"/>
    </source>
</evidence>
<protein>
    <submittedName>
        <fullName evidence="2">Uncharacterized protein</fullName>
    </submittedName>
</protein>
<accession>A0A6H1ZWX2</accession>
<organism evidence="2">
    <name type="scientific">viral metagenome</name>
    <dbReference type="NCBI Taxonomy" id="1070528"/>
    <lineage>
        <taxon>unclassified sequences</taxon>
        <taxon>metagenomes</taxon>
        <taxon>organismal metagenomes</taxon>
    </lineage>
</organism>
<feature type="region of interest" description="Disordered" evidence="1">
    <location>
        <begin position="525"/>
        <end position="573"/>
    </location>
</feature>